<dbReference type="EMBL" id="JARKIF010000013">
    <property type="protein sequence ID" value="KAJ7624426.1"/>
    <property type="molecule type" value="Genomic_DNA"/>
</dbReference>
<gene>
    <name evidence="1" type="ORF">FB45DRAFT_82902</name>
</gene>
<evidence type="ECO:0000313" key="2">
    <source>
        <dbReference type="Proteomes" id="UP001221142"/>
    </source>
</evidence>
<dbReference type="AlphaFoldDB" id="A0AAD7FHA5"/>
<evidence type="ECO:0000313" key="1">
    <source>
        <dbReference type="EMBL" id="KAJ7624426.1"/>
    </source>
</evidence>
<keyword evidence="2" id="KW-1185">Reference proteome</keyword>
<reference evidence="1" key="1">
    <citation type="submission" date="2023-03" db="EMBL/GenBank/DDBJ databases">
        <title>Massive genome expansion in bonnet fungi (Mycena s.s.) driven by repeated elements and novel gene families across ecological guilds.</title>
        <authorList>
            <consortium name="Lawrence Berkeley National Laboratory"/>
            <person name="Harder C.B."/>
            <person name="Miyauchi S."/>
            <person name="Viragh M."/>
            <person name="Kuo A."/>
            <person name="Thoen E."/>
            <person name="Andreopoulos B."/>
            <person name="Lu D."/>
            <person name="Skrede I."/>
            <person name="Drula E."/>
            <person name="Henrissat B."/>
            <person name="Morin E."/>
            <person name="Kohler A."/>
            <person name="Barry K."/>
            <person name="LaButti K."/>
            <person name="Morin E."/>
            <person name="Salamov A."/>
            <person name="Lipzen A."/>
            <person name="Mereny Z."/>
            <person name="Hegedus B."/>
            <person name="Baldrian P."/>
            <person name="Stursova M."/>
            <person name="Weitz H."/>
            <person name="Taylor A."/>
            <person name="Grigoriev I.V."/>
            <person name="Nagy L.G."/>
            <person name="Martin F."/>
            <person name="Kauserud H."/>
        </authorList>
    </citation>
    <scope>NUCLEOTIDE SEQUENCE</scope>
    <source>
        <strain evidence="1">9284</strain>
    </source>
</reference>
<sequence>MMTVEQAKAMHSHSLLTSRYILHEMRRHYNNAYSFWKDTTGKDLHAVRGSAWISALTGQLCLNIGDGDKPCVLVWVLLQELKDAPAGNLPSIQLTLPAHAMEEALFGNLTHDDLFSMFKFQHGQCSIESGSSSIAFPSIWDFSSGGHRLATNQLPNRLSNSDFAVMMWRLAGSETSLKRTSTGWTGIEFSSTRTQPYYKLKMSVELENRAAEVAKNWWLSQAYAFLGQMQRAGTAETFMNLHLVTGVRFECLVYSEFDPFTLHGTFMADPTYQPVYLFLFTPQVEMCKDHFTLANPPDTEKYYWARDPEGFDRLTHEVADDLGLPMPYFEVDLQGVSVTEEESKLIHKFHIAKEVDPNVVVPAVWGDEEYADQVRSSNTVNDIAMPGGWPEVAEY</sequence>
<accession>A0AAD7FHA5</accession>
<dbReference type="Proteomes" id="UP001221142">
    <property type="component" value="Unassembled WGS sequence"/>
</dbReference>
<protein>
    <submittedName>
        <fullName evidence="1">Uncharacterized protein</fullName>
    </submittedName>
</protein>
<proteinExistence type="predicted"/>
<name>A0AAD7FHA5_9AGAR</name>
<comment type="caution">
    <text evidence="1">The sequence shown here is derived from an EMBL/GenBank/DDBJ whole genome shotgun (WGS) entry which is preliminary data.</text>
</comment>
<organism evidence="1 2">
    <name type="scientific">Roridomyces roridus</name>
    <dbReference type="NCBI Taxonomy" id="1738132"/>
    <lineage>
        <taxon>Eukaryota</taxon>
        <taxon>Fungi</taxon>
        <taxon>Dikarya</taxon>
        <taxon>Basidiomycota</taxon>
        <taxon>Agaricomycotina</taxon>
        <taxon>Agaricomycetes</taxon>
        <taxon>Agaricomycetidae</taxon>
        <taxon>Agaricales</taxon>
        <taxon>Marasmiineae</taxon>
        <taxon>Mycenaceae</taxon>
        <taxon>Roridomyces</taxon>
    </lineage>
</organism>